<dbReference type="Proteomes" id="UP000053555">
    <property type="component" value="Unassembled WGS sequence"/>
</dbReference>
<organism evidence="2">
    <name type="scientific">Glycine soja</name>
    <name type="common">Wild soybean</name>
    <dbReference type="NCBI Taxonomy" id="3848"/>
    <lineage>
        <taxon>Eukaryota</taxon>
        <taxon>Viridiplantae</taxon>
        <taxon>Streptophyta</taxon>
        <taxon>Embryophyta</taxon>
        <taxon>Tracheophyta</taxon>
        <taxon>Spermatophyta</taxon>
        <taxon>Magnoliopsida</taxon>
        <taxon>eudicotyledons</taxon>
        <taxon>Gunneridae</taxon>
        <taxon>Pentapetalae</taxon>
        <taxon>rosids</taxon>
        <taxon>fabids</taxon>
        <taxon>Fabales</taxon>
        <taxon>Fabaceae</taxon>
        <taxon>Papilionoideae</taxon>
        <taxon>50 kb inversion clade</taxon>
        <taxon>NPAAA clade</taxon>
        <taxon>indigoferoid/millettioid clade</taxon>
        <taxon>Phaseoleae</taxon>
        <taxon>Glycine</taxon>
        <taxon>Glycine subgen. Soja</taxon>
    </lineage>
</organism>
<dbReference type="EMBL" id="KN642020">
    <property type="protein sequence ID" value="KHN45614.1"/>
    <property type="molecule type" value="Genomic_DNA"/>
</dbReference>
<evidence type="ECO:0000313" key="2">
    <source>
        <dbReference type="EMBL" id="KHN45614.1"/>
    </source>
</evidence>
<name>A0A0B2SMD1_GLYSO</name>
<sequence>MVNTKNSDGGTGKQPRTGSGWAVGRGWSETKLKGQKYPPGAYLCCSVLSEWFWFRWCCSEIEAFVIVEAADT</sequence>
<proteinExistence type="predicted"/>
<protein>
    <submittedName>
        <fullName evidence="2">Uncharacterized protein</fullName>
    </submittedName>
</protein>
<accession>A0A0B2SMD1</accession>
<evidence type="ECO:0000256" key="1">
    <source>
        <dbReference type="SAM" id="MobiDB-lite"/>
    </source>
</evidence>
<dbReference type="AlphaFoldDB" id="A0A0B2SMD1"/>
<reference evidence="2" key="1">
    <citation type="submission" date="2014-07" db="EMBL/GenBank/DDBJ databases">
        <title>Identification of a novel salt tolerance gene in wild soybean by whole-genome sequencing.</title>
        <authorList>
            <person name="Lam H.-M."/>
            <person name="Qi X."/>
            <person name="Li M.-W."/>
            <person name="Liu X."/>
            <person name="Xie M."/>
            <person name="Ni M."/>
            <person name="Xu X."/>
        </authorList>
    </citation>
    <scope>NUCLEOTIDE SEQUENCE [LARGE SCALE GENOMIC DNA]</scope>
    <source>
        <tissue evidence="2">Root</tissue>
    </source>
</reference>
<feature type="region of interest" description="Disordered" evidence="1">
    <location>
        <begin position="1"/>
        <end position="24"/>
    </location>
</feature>
<gene>
    <name evidence="2" type="ORF">glysoja_031485</name>
</gene>